<feature type="compositionally biased region" description="Basic residues" evidence="1">
    <location>
        <begin position="111"/>
        <end position="120"/>
    </location>
</feature>
<gene>
    <name evidence="2" type="ORF">PPERSA_11217</name>
</gene>
<organism evidence="2 3">
    <name type="scientific">Pseudocohnilembus persalinus</name>
    <name type="common">Ciliate</name>
    <dbReference type="NCBI Taxonomy" id="266149"/>
    <lineage>
        <taxon>Eukaryota</taxon>
        <taxon>Sar</taxon>
        <taxon>Alveolata</taxon>
        <taxon>Ciliophora</taxon>
        <taxon>Intramacronucleata</taxon>
        <taxon>Oligohymenophorea</taxon>
        <taxon>Scuticociliatia</taxon>
        <taxon>Philasterida</taxon>
        <taxon>Pseudocohnilembidae</taxon>
        <taxon>Pseudocohnilembus</taxon>
    </lineage>
</organism>
<comment type="caution">
    <text evidence="2">The sequence shown here is derived from an EMBL/GenBank/DDBJ whole genome shotgun (WGS) entry which is preliminary data.</text>
</comment>
<evidence type="ECO:0000313" key="2">
    <source>
        <dbReference type="EMBL" id="KRX07668.1"/>
    </source>
</evidence>
<protein>
    <submittedName>
        <fullName evidence="2">Uncharacterized protein</fullName>
    </submittedName>
</protein>
<accession>A0A0V0QZI2</accession>
<name>A0A0V0QZI2_PSEPJ</name>
<evidence type="ECO:0000313" key="3">
    <source>
        <dbReference type="Proteomes" id="UP000054937"/>
    </source>
</evidence>
<dbReference type="AlphaFoldDB" id="A0A0V0QZI2"/>
<proteinExistence type="predicted"/>
<sequence>MIQKISENKRESTIYSKKFTQKMLSRFININKNIVYKQNKIYSLFVPKNNCRQLQYFYSKSPNQDLTNPEIEQEIEELTYKQEEDLVKKYNQKYTKNKAMSDVVEQMSQPPKRRKKNYLN</sequence>
<dbReference type="EMBL" id="LDAU01000082">
    <property type="protein sequence ID" value="KRX07668.1"/>
    <property type="molecule type" value="Genomic_DNA"/>
</dbReference>
<evidence type="ECO:0000256" key="1">
    <source>
        <dbReference type="SAM" id="MobiDB-lite"/>
    </source>
</evidence>
<feature type="region of interest" description="Disordered" evidence="1">
    <location>
        <begin position="101"/>
        <end position="120"/>
    </location>
</feature>
<keyword evidence="3" id="KW-1185">Reference proteome</keyword>
<dbReference type="InParanoid" id="A0A0V0QZI2"/>
<dbReference type="Proteomes" id="UP000054937">
    <property type="component" value="Unassembled WGS sequence"/>
</dbReference>
<reference evidence="2 3" key="1">
    <citation type="journal article" date="2015" name="Sci. Rep.">
        <title>Genome of the facultative scuticociliatosis pathogen Pseudocohnilembus persalinus provides insight into its virulence through horizontal gene transfer.</title>
        <authorList>
            <person name="Xiong J."/>
            <person name="Wang G."/>
            <person name="Cheng J."/>
            <person name="Tian M."/>
            <person name="Pan X."/>
            <person name="Warren A."/>
            <person name="Jiang C."/>
            <person name="Yuan D."/>
            <person name="Miao W."/>
        </authorList>
    </citation>
    <scope>NUCLEOTIDE SEQUENCE [LARGE SCALE GENOMIC DNA]</scope>
    <source>
        <strain evidence="2">36N120E</strain>
    </source>
</reference>